<dbReference type="Pfam" id="PF03168">
    <property type="entry name" value="LEA_2"/>
    <property type="match status" value="1"/>
</dbReference>
<keyword evidence="2 5" id="KW-0812">Transmembrane</keyword>
<feature type="transmembrane region" description="Helical" evidence="5">
    <location>
        <begin position="39"/>
        <end position="63"/>
    </location>
</feature>
<dbReference type="PANTHER" id="PTHR31234:SF72">
    <property type="entry name" value="NDR1_HIN1-LIKE PROTEIN 6"/>
    <property type="match status" value="1"/>
</dbReference>
<evidence type="ECO:0000313" key="7">
    <source>
        <dbReference type="EMBL" id="KAG8364681.1"/>
    </source>
</evidence>
<organism evidence="7 8">
    <name type="scientific">Buddleja alternifolia</name>
    <dbReference type="NCBI Taxonomy" id="168488"/>
    <lineage>
        <taxon>Eukaryota</taxon>
        <taxon>Viridiplantae</taxon>
        <taxon>Streptophyta</taxon>
        <taxon>Embryophyta</taxon>
        <taxon>Tracheophyta</taxon>
        <taxon>Spermatophyta</taxon>
        <taxon>Magnoliopsida</taxon>
        <taxon>eudicotyledons</taxon>
        <taxon>Gunneridae</taxon>
        <taxon>Pentapetalae</taxon>
        <taxon>asterids</taxon>
        <taxon>lamiids</taxon>
        <taxon>Lamiales</taxon>
        <taxon>Scrophulariaceae</taxon>
        <taxon>Buddlejeae</taxon>
        <taxon>Buddleja</taxon>
    </lineage>
</organism>
<dbReference type="PANTHER" id="PTHR31234">
    <property type="entry name" value="LATE EMBRYOGENESIS ABUNDANT (LEA) HYDROXYPROLINE-RICH GLYCOPROTEIN FAMILY"/>
    <property type="match status" value="1"/>
</dbReference>
<keyword evidence="4 5" id="KW-0472">Membrane</keyword>
<dbReference type="InterPro" id="IPR044839">
    <property type="entry name" value="NDR1-like"/>
</dbReference>
<dbReference type="Proteomes" id="UP000826271">
    <property type="component" value="Unassembled WGS sequence"/>
</dbReference>
<evidence type="ECO:0000256" key="2">
    <source>
        <dbReference type="ARBA" id="ARBA00022692"/>
    </source>
</evidence>
<protein>
    <recommendedName>
        <fullName evidence="6">Late embryogenesis abundant protein LEA-2 subgroup domain-containing protein</fullName>
    </recommendedName>
</protein>
<dbReference type="GO" id="GO:0098542">
    <property type="term" value="P:defense response to other organism"/>
    <property type="evidence" value="ECO:0007669"/>
    <property type="project" value="InterPro"/>
</dbReference>
<dbReference type="InterPro" id="IPR004864">
    <property type="entry name" value="LEA_2"/>
</dbReference>
<accession>A0AAV6W9W8</accession>
<evidence type="ECO:0000256" key="4">
    <source>
        <dbReference type="ARBA" id="ARBA00023136"/>
    </source>
</evidence>
<name>A0AAV6W9W8_9LAMI</name>
<dbReference type="GO" id="GO:0005886">
    <property type="term" value="C:plasma membrane"/>
    <property type="evidence" value="ECO:0007669"/>
    <property type="project" value="TreeGrafter"/>
</dbReference>
<gene>
    <name evidence="7" type="ORF">BUALT_Bualt18G0023800</name>
</gene>
<dbReference type="AlphaFoldDB" id="A0AAV6W9W8"/>
<proteinExistence type="predicted"/>
<dbReference type="EMBL" id="WHWC01000018">
    <property type="protein sequence ID" value="KAG8364681.1"/>
    <property type="molecule type" value="Genomic_DNA"/>
</dbReference>
<feature type="domain" description="Late embryogenesis abundant protein LEA-2 subgroup" evidence="6">
    <location>
        <begin position="97"/>
        <end position="199"/>
    </location>
</feature>
<keyword evidence="3 5" id="KW-1133">Transmembrane helix</keyword>
<evidence type="ECO:0000256" key="1">
    <source>
        <dbReference type="ARBA" id="ARBA00004167"/>
    </source>
</evidence>
<keyword evidence="8" id="KW-1185">Reference proteome</keyword>
<comment type="caution">
    <text evidence="7">The sequence shown here is derived from an EMBL/GenBank/DDBJ whole genome shotgun (WGS) entry which is preliminary data.</text>
</comment>
<reference evidence="7" key="1">
    <citation type="submission" date="2019-10" db="EMBL/GenBank/DDBJ databases">
        <authorList>
            <person name="Zhang R."/>
            <person name="Pan Y."/>
            <person name="Wang J."/>
            <person name="Ma R."/>
            <person name="Yu S."/>
        </authorList>
    </citation>
    <scope>NUCLEOTIDE SEQUENCE</scope>
    <source>
        <strain evidence="7">LA-IB0</strain>
        <tissue evidence="7">Leaf</tissue>
    </source>
</reference>
<evidence type="ECO:0000313" key="8">
    <source>
        <dbReference type="Proteomes" id="UP000826271"/>
    </source>
</evidence>
<evidence type="ECO:0000256" key="3">
    <source>
        <dbReference type="ARBA" id="ARBA00022989"/>
    </source>
</evidence>
<evidence type="ECO:0000256" key="5">
    <source>
        <dbReference type="SAM" id="Phobius"/>
    </source>
</evidence>
<comment type="subcellular location">
    <subcellularLocation>
        <location evidence="1">Membrane</location>
        <topology evidence="1">Single-pass membrane protein</topology>
    </subcellularLocation>
</comment>
<evidence type="ECO:0000259" key="6">
    <source>
        <dbReference type="Pfam" id="PF03168"/>
    </source>
</evidence>
<sequence>MYAPHPGYPPPPYMMLQQPPPYYHSGYKRRSGCGSCCRCFCCFICCLLVLLMILGILLAYLYMIYDPKIPTYKVEGMEVKALDIQPDFSVNSELLITVKAENPNKKIGFIYGTDSSVMVSYSDTTLCSGNLPSFHQEHRNTTLIQVNLKGKANLGQGLQQTLMENQKDKKIPLAVHVKVPVRIQLGSLRLKELTVVVTCSLVVDNVLPNAPISIVSSDTSVKFRM</sequence>